<organism evidence="1 2">
    <name type="scientific">Paracoccus mangrovi</name>
    <dbReference type="NCBI Taxonomy" id="1715645"/>
    <lineage>
        <taxon>Bacteria</taxon>
        <taxon>Pseudomonadati</taxon>
        <taxon>Pseudomonadota</taxon>
        <taxon>Alphaproteobacteria</taxon>
        <taxon>Rhodobacterales</taxon>
        <taxon>Paracoccaceae</taxon>
        <taxon>Paracoccus</taxon>
    </lineage>
</organism>
<evidence type="ECO:0000313" key="1">
    <source>
        <dbReference type="EMBL" id="MFC3530314.1"/>
    </source>
</evidence>
<dbReference type="Proteomes" id="UP001595721">
    <property type="component" value="Unassembled WGS sequence"/>
</dbReference>
<sequence>MTYLVECDQGLNDLATGLFRVFAQFEYCLKVTGYCVASSGDAANPDWTRFARELPPLTGSADPGVAEAISYVLGNPPKKQVYANNVLQWRVVAPQAENENDLILLYVRRVRNNLFHGGKFNGRFFDPERSTELLKHSITVLMAAIIMSPVMLEAYENRTD</sequence>
<keyword evidence="2" id="KW-1185">Reference proteome</keyword>
<evidence type="ECO:0000313" key="2">
    <source>
        <dbReference type="Proteomes" id="UP001595721"/>
    </source>
</evidence>
<dbReference type="EMBL" id="JBHRXJ010000023">
    <property type="protein sequence ID" value="MFC3530314.1"/>
    <property type="molecule type" value="Genomic_DNA"/>
</dbReference>
<reference evidence="2" key="1">
    <citation type="journal article" date="2019" name="Int. J. Syst. Evol. Microbiol.">
        <title>The Global Catalogue of Microorganisms (GCM) 10K type strain sequencing project: providing services to taxonomists for standard genome sequencing and annotation.</title>
        <authorList>
            <consortium name="The Broad Institute Genomics Platform"/>
            <consortium name="The Broad Institute Genome Sequencing Center for Infectious Disease"/>
            <person name="Wu L."/>
            <person name="Ma J."/>
        </authorList>
    </citation>
    <scope>NUCLEOTIDE SEQUENCE [LARGE SCALE GENOMIC DNA]</scope>
    <source>
        <strain evidence="2">KCTC 42899</strain>
    </source>
</reference>
<accession>A0ABV7R7V1</accession>
<gene>
    <name evidence="1" type="ORF">ACFOMH_19255</name>
</gene>
<evidence type="ECO:0008006" key="3">
    <source>
        <dbReference type="Google" id="ProtNLM"/>
    </source>
</evidence>
<protein>
    <recommendedName>
        <fullName evidence="3">Apea-like HEPN domain-containing protein</fullName>
    </recommendedName>
</protein>
<dbReference type="RefSeq" id="WP_068767780.1">
    <property type="nucleotide sequence ID" value="NZ_JBHRXJ010000023.1"/>
</dbReference>
<name>A0ABV7R7V1_9RHOB</name>
<comment type="caution">
    <text evidence="1">The sequence shown here is derived from an EMBL/GenBank/DDBJ whole genome shotgun (WGS) entry which is preliminary data.</text>
</comment>
<proteinExistence type="predicted"/>